<sequence>MITPVTRFILRSILRQTLIPPYRARKLCSVTKIWDTPLVPRTLAYRTKGIKGTRCPSEYNKTSYRYLNMKYFTLLVSLSLASVSIAAAVPGYVNEGLLKRQETPVPIDFSNCQRYCGTRPVVNCVRRGNGIGYACG</sequence>
<dbReference type="EMBL" id="CAJVRL010000056">
    <property type="protein sequence ID" value="CAG8954223.1"/>
    <property type="molecule type" value="Genomic_DNA"/>
</dbReference>
<protein>
    <submittedName>
        <fullName evidence="2">Uncharacterized protein</fullName>
    </submittedName>
</protein>
<evidence type="ECO:0000313" key="2">
    <source>
        <dbReference type="EMBL" id="CAG8954223.1"/>
    </source>
</evidence>
<evidence type="ECO:0000313" key="3">
    <source>
        <dbReference type="Proteomes" id="UP000696280"/>
    </source>
</evidence>
<reference evidence="2" key="1">
    <citation type="submission" date="2021-07" db="EMBL/GenBank/DDBJ databases">
        <authorList>
            <person name="Durling M."/>
        </authorList>
    </citation>
    <scope>NUCLEOTIDE SEQUENCE</scope>
</reference>
<keyword evidence="1" id="KW-0812">Transmembrane</keyword>
<keyword evidence="1" id="KW-0472">Membrane</keyword>
<dbReference type="OrthoDB" id="10479990at2759"/>
<keyword evidence="3" id="KW-1185">Reference proteome</keyword>
<keyword evidence="1" id="KW-1133">Transmembrane helix</keyword>
<evidence type="ECO:0000256" key="1">
    <source>
        <dbReference type="SAM" id="Phobius"/>
    </source>
</evidence>
<comment type="caution">
    <text evidence="2">The sequence shown here is derived from an EMBL/GenBank/DDBJ whole genome shotgun (WGS) entry which is preliminary data.</text>
</comment>
<organism evidence="2 3">
    <name type="scientific">Hymenoscyphus fraxineus</name>
    <dbReference type="NCBI Taxonomy" id="746836"/>
    <lineage>
        <taxon>Eukaryota</taxon>
        <taxon>Fungi</taxon>
        <taxon>Dikarya</taxon>
        <taxon>Ascomycota</taxon>
        <taxon>Pezizomycotina</taxon>
        <taxon>Leotiomycetes</taxon>
        <taxon>Helotiales</taxon>
        <taxon>Helotiaceae</taxon>
        <taxon>Hymenoscyphus</taxon>
    </lineage>
</organism>
<dbReference type="Proteomes" id="UP000696280">
    <property type="component" value="Unassembled WGS sequence"/>
</dbReference>
<gene>
    <name evidence="2" type="ORF">HYFRA_00005843</name>
</gene>
<proteinExistence type="predicted"/>
<accession>A0A9N9KX56</accession>
<dbReference type="AlphaFoldDB" id="A0A9N9KX56"/>
<feature type="transmembrane region" description="Helical" evidence="1">
    <location>
        <begin position="71"/>
        <end position="93"/>
    </location>
</feature>
<name>A0A9N9KX56_9HELO</name>